<sequence>MAKLTANEVFISYLPLSHVAAQMTDLYLPITTGGVVYFAPPEALKGQGLIETWVEAKPTALIGVPRVWDKIQEKLEQVMEQKRGLKQKLCEWAMNLGLRANLAKAMGIEEKCKVSVTTLAQARYLDVLKKEIQRGIDKANLKAQSNAQVVRKFLILPVDFSVPGGELGPTLKLKRPSVVEKYADEIEELYDGH</sequence>
<evidence type="ECO:0000259" key="5">
    <source>
        <dbReference type="Pfam" id="PF00501"/>
    </source>
</evidence>
<dbReference type="STRING" id="947166.A0A1D1W6X6"/>
<dbReference type="InterPro" id="IPR000873">
    <property type="entry name" value="AMP-dep_synth/lig_dom"/>
</dbReference>
<feature type="domain" description="AMP-dependent synthetase/ligase" evidence="5">
    <location>
        <begin position="4"/>
        <end position="81"/>
    </location>
</feature>
<dbReference type="OrthoDB" id="3633556at2759"/>
<dbReference type="InterPro" id="IPR042099">
    <property type="entry name" value="ANL_N_sf"/>
</dbReference>
<keyword evidence="7" id="KW-1185">Reference proteome</keyword>
<protein>
    <recommendedName>
        <fullName evidence="4">long-chain-fatty-acid--CoA ligase</fullName>
        <ecNumber evidence="4">6.2.1.3</ecNumber>
    </recommendedName>
</protein>
<dbReference type="EMBL" id="BDGG01000021">
    <property type="protein sequence ID" value="GAV09155.1"/>
    <property type="molecule type" value="Genomic_DNA"/>
</dbReference>
<dbReference type="PANTHER" id="PTHR43272:SF32">
    <property type="entry name" value="AMP-DEPENDENT SYNTHETASE_LIGASE DOMAIN-CONTAINING PROTEIN"/>
    <property type="match status" value="1"/>
</dbReference>
<evidence type="ECO:0000313" key="7">
    <source>
        <dbReference type="Proteomes" id="UP000186922"/>
    </source>
</evidence>
<reference evidence="6 7" key="1">
    <citation type="journal article" date="2016" name="Nat. Commun.">
        <title>Extremotolerant tardigrade genome and improved radiotolerance of human cultured cells by tardigrade-unique protein.</title>
        <authorList>
            <person name="Hashimoto T."/>
            <person name="Horikawa D.D."/>
            <person name="Saito Y."/>
            <person name="Kuwahara H."/>
            <person name="Kozuka-Hata H."/>
            <person name="Shin-I T."/>
            <person name="Minakuchi Y."/>
            <person name="Ohishi K."/>
            <person name="Motoyama A."/>
            <person name="Aizu T."/>
            <person name="Enomoto A."/>
            <person name="Kondo K."/>
            <person name="Tanaka S."/>
            <person name="Hara Y."/>
            <person name="Koshikawa S."/>
            <person name="Sagara H."/>
            <person name="Miura T."/>
            <person name="Yokobori S."/>
            <person name="Miyagawa K."/>
            <person name="Suzuki Y."/>
            <person name="Kubo T."/>
            <person name="Oyama M."/>
            <person name="Kohara Y."/>
            <person name="Fujiyama A."/>
            <person name="Arakawa K."/>
            <person name="Katayama T."/>
            <person name="Toyoda A."/>
            <person name="Kunieda T."/>
        </authorList>
    </citation>
    <scope>NUCLEOTIDE SEQUENCE [LARGE SCALE GENOMIC DNA]</scope>
    <source>
        <strain evidence="6 7">YOKOZUNA-1</strain>
    </source>
</reference>
<dbReference type="AlphaFoldDB" id="A0A1D1W6X6"/>
<keyword evidence="2" id="KW-0276">Fatty acid metabolism</keyword>
<evidence type="ECO:0000256" key="3">
    <source>
        <dbReference type="ARBA" id="ARBA00023098"/>
    </source>
</evidence>
<accession>A0A1D1W6X6</accession>
<keyword evidence="3" id="KW-0443">Lipid metabolism</keyword>
<organism evidence="6 7">
    <name type="scientific">Ramazzottius varieornatus</name>
    <name type="common">Water bear</name>
    <name type="synonym">Tardigrade</name>
    <dbReference type="NCBI Taxonomy" id="947166"/>
    <lineage>
        <taxon>Eukaryota</taxon>
        <taxon>Metazoa</taxon>
        <taxon>Ecdysozoa</taxon>
        <taxon>Tardigrada</taxon>
        <taxon>Eutardigrada</taxon>
        <taxon>Parachela</taxon>
        <taxon>Hypsibioidea</taxon>
        <taxon>Ramazzottiidae</taxon>
        <taxon>Ramazzottius</taxon>
    </lineage>
</organism>
<gene>
    <name evidence="6" type="primary">RvY_18748</name>
    <name evidence="6" type="synonym">RvY_18748.2</name>
    <name evidence="6" type="ORF">RvY_18748-2</name>
</gene>
<evidence type="ECO:0000256" key="2">
    <source>
        <dbReference type="ARBA" id="ARBA00022832"/>
    </source>
</evidence>
<dbReference type="GO" id="GO:0005783">
    <property type="term" value="C:endoplasmic reticulum"/>
    <property type="evidence" value="ECO:0007669"/>
    <property type="project" value="TreeGrafter"/>
</dbReference>
<keyword evidence="1" id="KW-0436">Ligase</keyword>
<dbReference type="GO" id="GO:0016020">
    <property type="term" value="C:membrane"/>
    <property type="evidence" value="ECO:0007669"/>
    <property type="project" value="TreeGrafter"/>
</dbReference>
<evidence type="ECO:0000256" key="1">
    <source>
        <dbReference type="ARBA" id="ARBA00022598"/>
    </source>
</evidence>
<dbReference type="Pfam" id="PF23562">
    <property type="entry name" value="AMP-binding_C_3"/>
    <property type="match status" value="1"/>
</dbReference>
<comment type="caution">
    <text evidence="6">The sequence shown here is derived from an EMBL/GenBank/DDBJ whole genome shotgun (WGS) entry which is preliminary data.</text>
</comment>
<dbReference type="Pfam" id="PF00501">
    <property type="entry name" value="AMP-binding"/>
    <property type="match status" value="1"/>
</dbReference>
<dbReference type="PANTHER" id="PTHR43272">
    <property type="entry name" value="LONG-CHAIN-FATTY-ACID--COA LIGASE"/>
    <property type="match status" value="1"/>
</dbReference>
<evidence type="ECO:0000256" key="4">
    <source>
        <dbReference type="ARBA" id="ARBA00026121"/>
    </source>
</evidence>
<dbReference type="GO" id="GO:0004467">
    <property type="term" value="F:long-chain fatty acid-CoA ligase activity"/>
    <property type="evidence" value="ECO:0007669"/>
    <property type="project" value="UniProtKB-EC"/>
</dbReference>
<proteinExistence type="predicted"/>
<evidence type="ECO:0000313" key="6">
    <source>
        <dbReference type="EMBL" id="GAV09155.1"/>
    </source>
</evidence>
<dbReference type="SUPFAM" id="SSF56801">
    <property type="entry name" value="Acetyl-CoA synthetase-like"/>
    <property type="match status" value="1"/>
</dbReference>
<dbReference type="Proteomes" id="UP000186922">
    <property type="component" value="Unassembled WGS sequence"/>
</dbReference>
<name>A0A1D1W6X6_RAMVA</name>
<dbReference type="EC" id="6.2.1.3" evidence="4"/>
<dbReference type="Gene3D" id="3.40.50.12780">
    <property type="entry name" value="N-terminal domain of ligase-like"/>
    <property type="match status" value="1"/>
</dbReference>